<protein>
    <submittedName>
        <fullName evidence="3">Haloacid dehalogenase</fullName>
    </submittedName>
</protein>
<keyword evidence="4" id="KW-1185">Reference proteome</keyword>
<dbReference type="NCBIfam" id="TIGR01428">
    <property type="entry name" value="HAD_type_II"/>
    <property type="match status" value="1"/>
</dbReference>
<dbReference type="InterPro" id="IPR006328">
    <property type="entry name" value="2-HAD"/>
</dbReference>
<dbReference type="Proteomes" id="UP001317532">
    <property type="component" value="Chromosome"/>
</dbReference>
<proteinExistence type="inferred from homology"/>
<comment type="similarity">
    <text evidence="1">Belongs to the HAD-like hydrolase superfamily. S-2-haloalkanoic acid dehalogenase family.</text>
</comment>
<dbReference type="AlphaFoldDB" id="A0AAN1XX59"/>
<dbReference type="Gene3D" id="3.40.50.1000">
    <property type="entry name" value="HAD superfamily/HAD-like"/>
    <property type="match status" value="1"/>
</dbReference>
<name>A0AAN1XX59_UNVUL</name>
<dbReference type="SFLD" id="SFLDF00045">
    <property type="entry name" value="2-haloacid_dehalogenase"/>
    <property type="match status" value="1"/>
</dbReference>
<dbReference type="InterPro" id="IPR023214">
    <property type="entry name" value="HAD_sf"/>
</dbReference>
<evidence type="ECO:0000256" key="1">
    <source>
        <dbReference type="ARBA" id="ARBA00008106"/>
    </source>
</evidence>
<dbReference type="PANTHER" id="PTHR43316:SF3">
    <property type="entry name" value="HALOACID DEHALOGENASE, TYPE II (AFU_ORTHOLOGUE AFUA_2G07750)-RELATED"/>
    <property type="match status" value="1"/>
</dbReference>
<dbReference type="NCBIfam" id="TIGR01493">
    <property type="entry name" value="HAD-SF-IA-v2"/>
    <property type="match status" value="1"/>
</dbReference>
<dbReference type="KEGG" id="vab:WPS_18560"/>
<sequence>MHIAAVCFDLYGTLLDIGGMASSFAAAGVPDAPAFVGDWRRKQLEYAFLSSLAQAYRDFDDVSALALEFVSEQRGVALDVATRATLLQTVRLMPPHPDAVPALTRLRGRTMPLAVLTNGVPASARDALRHAGLLPLLDDVLCVDAVRAYKPDPRVYALATARFACTPREIVFVSSNAWDAWGASHFGFRVAWCNRSRATPERLTPAPEIALAGLHDLEAFVTAP</sequence>
<accession>A0AAN1XX59</accession>
<dbReference type="RefSeq" id="WP_317994236.1">
    <property type="nucleotide sequence ID" value="NZ_AP025523.1"/>
</dbReference>
<dbReference type="PRINTS" id="PR00413">
    <property type="entry name" value="HADHALOGNASE"/>
</dbReference>
<dbReference type="CDD" id="cd02588">
    <property type="entry name" value="HAD_L2-DEX"/>
    <property type="match status" value="1"/>
</dbReference>
<reference evidence="3 4" key="1">
    <citation type="journal article" date="2022" name="ISME Commun">
        <title>Vulcanimicrobium alpinus gen. nov. sp. nov., the first cultivated representative of the candidate phylum 'Eremiobacterota', is a metabolically versatile aerobic anoxygenic phototroph.</title>
        <authorList>
            <person name="Yabe S."/>
            <person name="Muto K."/>
            <person name="Abe K."/>
            <person name="Yokota A."/>
            <person name="Staudigel H."/>
            <person name="Tebo B.M."/>
        </authorList>
    </citation>
    <scope>NUCLEOTIDE SEQUENCE [LARGE SCALE GENOMIC DNA]</scope>
    <source>
        <strain evidence="3 4">WC8-2</strain>
    </source>
</reference>
<evidence type="ECO:0000313" key="3">
    <source>
        <dbReference type="EMBL" id="BDE06580.1"/>
    </source>
</evidence>
<dbReference type="SFLD" id="SFLDG01135">
    <property type="entry name" value="C1.5.6:_HAD__Beta-PGM__Phospha"/>
    <property type="match status" value="1"/>
</dbReference>
<keyword evidence="2" id="KW-0378">Hydrolase</keyword>
<dbReference type="Pfam" id="PF00702">
    <property type="entry name" value="Hydrolase"/>
    <property type="match status" value="1"/>
</dbReference>
<gene>
    <name evidence="3" type="primary">dheII</name>
    <name evidence="3" type="ORF">WPS_18560</name>
</gene>
<dbReference type="Gene3D" id="1.10.150.240">
    <property type="entry name" value="Putative phosphatase, domain 2"/>
    <property type="match status" value="1"/>
</dbReference>
<dbReference type="GO" id="GO:0019120">
    <property type="term" value="F:hydrolase activity, acting on acid halide bonds, in C-halide compounds"/>
    <property type="evidence" value="ECO:0007669"/>
    <property type="project" value="InterPro"/>
</dbReference>
<dbReference type="InterPro" id="IPR006439">
    <property type="entry name" value="HAD-SF_hydro_IA"/>
</dbReference>
<dbReference type="SFLD" id="SFLDG01129">
    <property type="entry name" value="C1.5:_HAD__Beta-PGM__Phosphata"/>
    <property type="match status" value="1"/>
</dbReference>
<evidence type="ECO:0000256" key="2">
    <source>
        <dbReference type="ARBA" id="ARBA00022801"/>
    </source>
</evidence>
<dbReference type="PANTHER" id="PTHR43316">
    <property type="entry name" value="HYDROLASE, HALOACID DELAHOGENASE-RELATED"/>
    <property type="match status" value="1"/>
</dbReference>
<evidence type="ECO:0000313" key="4">
    <source>
        <dbReference type="Proteomes" id="UP001317532"/>
    </source>
</evidence>
<dbReference type="InterPro" id="IPR051540">
    <property type="entry name" value="S-2-haloacid_dehalogenase"/>
</dbReference>
<dbReference type="EMBL" id="AP025523">
    <property type="protein sequence ID" value="BDE06580.1"/>
    <property type="molecule type" value="Genomic_DNA"/>
</dbReference>
<dbReference type="InterPro" id="IPR036412">
    <property type="entry name" value="HAD-like_sf"/>
</dbReference>
<dbReference type="InterPro" id="IPR023198">
    <property type="entry name" value="PGP-like_dom2"/>
</dbReference>
<organism evidence="3 4">
    <name type="scientific">Vulcanimicrobium alpinum</name>
    <dbReference type="NCBI Taxonomy" id="3016050"/>
    <lineage>
        <taxon>Bacteria</taxon>
        <taxon>Bacillati</taxon>
        <taxon>Vulcanimicrobiota</taxon>
        <taxon>Vulcanimicrobiia</taxon>
        <taxon>Vulcanimicrobiales</taxon>
        <taxon>Vulcanimicrobiaceae</taxon>
        <taxon>Vulcanimicrobium</taxon>
    </lineage>
</organism>
<dbReference type="SUPFAM" id="SSF56784">
    <property type="entry name" value="HAD-like"/>
    <property type="match status" value="1"/>
</dbReference>
<dbReference type="SFLD" id="SFLDS00003">
    <property type="entry name" value="Haloacid_Dehalogenase"/>
    <property type="match status" value="1"/>
</dbReference>